<reference evidence="1 2" key="1">
    <citation type="submission" date="2019-01" db="EMBL/GenBank/DDBJ databases">
        <authorList>
            <person name="Chen W.-M."/>
        </authorList>
    </citation>
    <scope>NUCLEOTIDE SEQUENCE [LARGE SCALE GENOMIC DNA]</scope>
    <source>
        <strain evidence="1 2">TER-1</strain>
    </source>
</reference>
<dbReference type="EMBL" id="SACP01000048">
    <property type="protein sequence ID" value="RVU13142.1"/>
    <property type="molecule type" value="Genomic_DNA"/>
</dbReference>
<feature type="non-terminal residue" evidence="1">
    <location>
        <position position="51"/>
    </location>
</feature>
<evidence type="ECO:0000313" key="1">
    <source>
        <dbReference type="EMBL" id="RVU13142.1"/>
    </source>
</evidence>
<dbReference type="Proteomes" id="UP000286997">
    <property type="component" value="Unassembled WGS sequence"/>
</dbReference>
<sequence length="51" mass="5499">MTQTLFSLPKDKIRVLLLEGINDSAASLFTAAGYTNVTRLPKALDPAALHD</sequence>
<evidence type="ECO:0000313" key="2">
    <source>
        <dbReference type="Proteomes" id="UP000286997"/>
    </source>
</evidence>
<keyword evidence="2" id="KW-1185">Reference proteome</keyword>
<protein>
    <submittedName>
        <fullName evidence="1">Phosphoglycerate dehydrogenase</fullName>
    </submittedName>
</protein>
<organism evidence="1 2">
    <name type="scientific">Methylobacterium oryzihabitans</name>
    <dbReference type="NCBI Taxonomy" id="2499852"/>
    <lineage>
        <taxon>Bacteria</taxon>
        <taxon>Pseudomonadati</taxon>
        <taxon>Pseudomonadota</taxon>
        <taxon>Alphaproteobacteria</taxon>
        <taxon>Hyphomicrobiales</taxon>
        <taxon>Methylobacteriaceae</taxon>
        <taxon>Methylobacterium</taxon>
    </lineage>
</organism>
<name>A0A437NSZ6_9HYPH</name>
<dbReference type="AlphaFoldDB" id="A0A437NSZ6"/>
<accession>A0A437NSZ6</accession>
<proteinExistence type="predicted"/>
<gene>
    <name evidence="1" type="ORF">EOE48_27190</name>
</gene>
<comment type="caution">
    <text evidence="1">The sequence shown here is derived from an EMBL/GenBank/DDBJ whole genome shotgun (WGS) entry which is preliminary data.</text>
</comment>
<dbReference type="SUPFAM" id="SSF52283">
    <property type="entry name" value="Formate/glycerate dehydrogenase catalytic domain-like"/>
    <property type="match status" value="1"/>
</dbReference>